<dbReference type="Proteomes" id="UP000050277">
    <property type="component" value="Unassembled WGS sequence"/>
</dbReference>
<feature type="transmembrane region" description="Helical" evidence="7">
    <location>
        <begin position="101"/>
        <end position="121"/>
    </location>
</feature>
<reference evidence="9 10" key="1">
    <citation type="submission" date="2015-07" db="EMBL/GenBank/DDBJ databases">
        <title>Whole genome sequence of Herpetosiphon geysericola DSM 7119.</title>
        <authorList>
            <person name="Hemp J."/>
            <person name="Ward L.M."/>
            <person name="Pace L.A."/>
            <person name="Fischer W.W."/>
        </authorList>
    </citation>
    <scope>NUCLEOTIDE SEQUENCE [LARGE SCALE GENOMIC DNA]</scope>
    <source>
        <strain evidence="9 10">DSM 7119</strain>
    </source>
</reference>
<name>A0A0P6YI33_9CHLR</name>
<dbReference type="OrthoDB" id="9813074at2"/>
<dbReference type="SUPFAM" id="SSF144091">
    <property type="entry name" value="Rhomboid-like"/>
    <property type="match status" value="1"/>
</dbReference>
<dbReference type="PANTHER" id="PTHR43731">
    <property type="entry name" value="RHOMBOID PROTEASE"/>
    <property type="match status" value="1"/>
</dbReference>
<dbReference type="RefSeq" id="WP_054532480.1">
    <property type="nucleotide sequence ID" value="NZ_LGKP01000003.1"/>
</dbReference>
<evidence type="ECO:0000259" key="8">
    <source>
        <dbReference type="Pfam" id="PF01694"/>
    </source>
</evidence>
<feature type="domain" description="Peptidase S54 rhomboid" evidence="8">
    <location>
        <begin position="62"/>
        <end position="216"/>
    </location>
</feature>
<evidence type="ECO:0000256" key="1">
    <source>
        <dbReference type="ARBA" id="ARBA00004141"/>
    </source>
</evidence>
<evidence type="ECO:0000256" key="4">
    <source>
        <dbReference type="ARBA" id="ARBA00022801"/>
    </source>
</evidence>
<dbReference type="InterPro" id="IPR035952">
    <property type="entry name" value="Rhomboid-like_sf"/>
</dbReference>
<keyword evidence="3 7" id="KW-0812">Transmembrane</keyword>
<sequence>MFPLGDDNSKVRRRGYVTYGLIALNVLVFFYELSLGSESQALQDFIMTWGAVPERIAAGDGWITLLTSMFLHGGWAHLIGNMLFLFVFGDNVEDAFGHIKYLAFYLITGLIASAAHILLNLNSASAGIPSVGASGAISGILGAYIVMFRSNSVKVLLGRFVQTVPAWMMIGLWAVQQFIATFATITTTSQTSGGVAYAAHAGGFIAGVVIGFVLSRIQPAPQLAQRPKA</sequence>
<dbReference type="EMBL" id="LGKP01000003">
    <property type="protein sequence ID" value="KPL91893.1"/>
    <property type="molecule type" value="Genomic_DNA"/>
</dbReference>
<feature type="transmembrane region" description="Helical" evidence="7">
    <location>
        <begin position="16"/>
        <end position="33"/>
    </location>
</feature>
<dbReference type="Pfam" id="PF01694">
    <property type="entry name" value="Rhomboid"/>
    <property type="match status" value="1"/>
</dbReference>
<feature type="transmembrane region" description="Helical" evidence="7">
    <location>
        <begin position="160"/>
        <end position="185"/>
    </location>
</feature>
<evidence type="ECO:0000256" key="6">
    <source>
        <dbReference type="ARBA" id="ARBA00023136"/>
    </source>
</evidence>
<feature type="transmembrane region" description="Helical" evidence="7">
    <location>
        <begin position="69"/>
        <end position="89"/>
    </location>
</feature>
<keyword evidence="10" id="KW-1185">Reference proteome</keyword>
<dbReference type="PATRIC" id="fig|70996.4.peg.1392"/>
<dbReference type="GO" id="GO:0016020">
    <property type="term" value="C:membrane"/>
    <property type="evidence" value="ECO:0007669"/>
    <property type="project" value="UniProtKB-SubCell"/>
</dbReference>
<proteinExistence type="inferred from homology"/>
<evidence type="ECO:0000313" key="9">
    <source>
        <dbReference type="EMBL" id="KPL91893.1"/>
    </source>
</evidence>
<comment type="caution">
    <text evidence="9">The sequence shown here is derived from an EMBL/GenBank/DDBJ whole genome shotgun (WGS) entry which is preliminary data.</text>
</comment>
<protein>
    <submittedName>
        <fullName evidence="9">Peptidase C54</fullName>
    </submittedName>
</protein>
<accession>A0A0P6YI33</accession>
<dbReference type="AlphaFoldDB" id="A0A0P6YI33"/>
<gene>
    <name evidence="9" type="ORF">SE18_00615</name>
</gene>
<dbReference type="Gene3D" id="1.20.1540.10">
    <property type="entry name" value="Rhomboid-like"/>
    <property type="match status" value="1"/>
</dbReference>
<evidence type="ECO:0000313" key="10">
    <source>
        <dbReference type="Proteomes" id="UP000050277"/>
    </source>
</evidence>
<feature type="transmembrane region" description="Helical" evidence="7">
    <location>
        <begin position="197"/>
        <end position="217"/>
    </location>
</feature>
<dbReference type="PANTHER" id="PTHR43731:SF14">
    <property type="entry name" value="PRESENILIN-ASSOCIATED RHOMBOID-LIKE PROTEIN, MITOCHONDRIAL"/>
    <property type="match status" value="1"/>
</dbReference>
<keyword evidence="5 7" id="KW-1133">Transmembrane helix</keyword>
<evidence type="ECO:0000256" key="7">
    <source>
        <dbReference type="SAM" id="Phobius"/>
    </source>
</evidence>
<comment type="similarity">
    <text evidence="2">Belongs to the peptidase S54 family.</text>
</comment>
<feature type="transmembrane region" description="Helical" evidence="7">
    <location>
        <begin position="127"/>
        <end position="148"/>
    </location>
</feature>
<dbReference type="InterPro" id="IPR022764">
    <property type="entry name" value="Peptidase_S54_rhomboid_dom"/>
</dbReference>
<evidence type="ECO:0000256" key="3">
    <source>
        <dbReference type="ARBA" id="ARBA00022692"/>
    </source>
</evidence>
<evidence type="ECO:0000256" key="2">
    <source>
        <dbReference type="ARBA" id="ARBA00009045"/>
    </source>
</evidence>
<keyword evidence="4" id="KW-0378">Hydrolase</keyword>
<evidence type="ECO:0000256" key="5">
    <source>
        <dbReference type="ARBA" id="ARBA00022989"/>
    </source>
</evidence>
<organism evidence="9 10">
    <name type="scientific">Herpetosiphon geysericola</name>
    <dbReference type="NCBI Taxonomy" id="70996"/>
    <lineage>
        <taxon>Bacteria</taxon>
        <taxon>Bacillati</taxon>
        <taxon>Chloroflexota</taxon>
        <taxon>Chloroflexia</taxon>
        <taxon>Herpetosiphonales</taxon>
        <taxon>Herpetosiphonaceae</taxon>
        <taxon>Herpetosiphon</taxon>
    </lineage>
</organism>
<dbReference type="GO" id="GO:0004252">
    <property type="term" value="F:serine-type endopeptidase activity"/>
    <property type="evidence" value="ECO:0007669"/>
    <property type="project" value="InterPro"/>
</dbReference>
<keyword evidence="6 7" id="KW-0472">Membrane</keyword>
<comment type="subcellular location">
    <subcellularLocation>
        <location evidence="1">Membrane</location>
        <topology evidence="1">Multi-pass membrane protein</topology>
    </subcellularLocation>
</comment>
<dbReference type="InterPro" id="IPR050925">
    <property type="entry name" value="Rhomboid_protease_S54"/>
</dbReference>
<dbReference type="STRING" id="70996.SE18_00615"/>